<dbReference type="SMART" id="SM00369">
    <property type="entry name" value="LRR_TYP"/>
    <property type="match status" value="8"/>
</dbReference>
<keyword evidence="16" id="KW-0325">Glycoprotein</keyword>
<dbReference type="InterPro" id="IPR032675">
    <property type="entry name" value="LRR_dom_sf"/>
</dbReference>
<keyword evidence="22" id="KW-1185">Reference proteome</keyword>
<keyword evidence="6" id="KW-0433">Leucine-rich repeat</keyword>
<dbReference type="Pfam" id="PF23598">
    <property type="entry name" value="LRR_14"/>
    <property type="match status" value="1"/>
</dbReference>
<dbReference type="PROSITE" id="PS50088">
    <property type="entry name" value="ANK_REPEAT"/>
    <property type="match status" value="5"/>
</dbReference>
<evidence type="ECO:0000256" key="5">
    <source>
        <dbReference type="ARBA" id="ARBA00022553"/>
    </source>
</evidence>
<keyword evidence="8" id="KW-0812">Transmembrane</keyword>
<dbReference type="PANTHER" id="PTHR46662:SF104">
    <property type="entry name" value="GPI-ANCHORED ADHESIN-LIKE PROTEIN PGA55-RELATED"/>
    <property type="match status" value="1"/>
</dbReference>
<feature type="repeat" description="ANK" evidence="19">
    <location>
        <begin position="459"/>
        <end position="491"/>
    </location>
</feature>
<feature type="repeat" description="ANK" evidence="19">
    <location>
        <begin position="391"/>
        <end position="424"/>
    </location>
</feature>
<dbReference type="SMART" id="SM00248">
    <property type="entry name" value="ANK"/>
    <property type="match status" value="9"/>
</dbReference>
<feature type="repeat" description="ANK" evidence="19">
    <location>
        <begin position="425"/>
        <end position="458"/>
    </location>
</feature>
<evidence type="ECO:0000256" key="14">
    <source>
        <dbReference type="ARBA" id="ARBA00023136"/>
    </source>
</evidence>
<evidence type="ECO:0000256" key="16">
    <source>
        <dbReference type="ARBA" id="ARBA00023180"/>
    </source>
</evidence>
<evidence type="ECO:0000256" key="4">
    <source>
        <dbReference type="ARBA" id="ARBA00022475"/>
    </source>
</evidence>
<keyword evidence="15 21" id="KW-0675">Receptor</keyword>
<keyword evidence="4" id="KW-1003">Cell membrane</keyword>
<feature type="repeat" description="ANK" evidence="19">
    <location>
        <begin position="256"/>
        <end position="288"/>
    </location>
</feature>
<evidence type="ECO:0000256" key="19">
    <source>
        <dbReference type="PROSITE-ProRule" id="PRU00023"/>
    </source>
</evidence>
<dbReference type="InterPro" id="IPR055414">
    <property type="entry name" value="LRR_R13L4/SHOC2-like"/>
</dbReference>
<dbReference type="Gene3D" id="3.20.20.120">
    <property type="entry name" value="Enolase-like C-terminal domain"/>
    <property type="match status" value="2"/>
</dbReference>
<evidence type="ECO:0000256" key="17">
    <source>
        <dbReference type="ARBA" id="ARBA00047899"/>
    </source>
</evidence>
<dbReference type="SUPFAM" id="SSF54826">
    <property type="entry name" value="Enolase N-terminal domain-like"/>
    <property type="match status" value="1"/>
</dbReference>
<evidence type="ECO:0000256" key="12">
    <source>
        <dbReference type="ARBA" id="ARBA00022840"/>
    </source>
</evidence>
<gene>
    <name evidence="21" type="ORF">GBAR_LOCUS25728</name>
</gene>
<keyword evidence="21" id="KW-0418">Kinase</keyword>
<evidence type="ECO:0000256" key="8">
    <source>
        <dbReference type="ARBA" id="ARBA00022692"/>
    </source>
</evidence>
<dbReference type="CDD" id="cd03316">
    <property type="entry name" value="MR_like"/>
    <property type="match status" value="1"/>
</dbReference>
<keyword evidence="5" id="KW-0597">Phosphoprotein</keyword>
<dbReference type="InterPro" id="IPR001611">
    <property type="entry name" value="Leu-rich_rpt"/>
</dbReference>
<dbReference type="InterPro" id="IPR002110">
    <property type="entry name" value="Ankyrin_rpt"/>
</dbReference>
<organism evidence="21 22">
    <name type="scientific">Geodia barretti</name>
    <name type="common">Barrett's horny sponge</name>
    <dbReference type="NCBI Taxonomy" id="519541"/>
    <lineage>
        <taxon>Eukaryota</taxon>
        <taxon>Metazoa</taxon>
        <taxon>Porifera</taxon>
        <taxon>Demospongiae</taxon>
        <taxon>Heteroscleromorpha</taxon>
        <taxon>Tetractinellida</taxon>
        <taxon>Astrophorina</taxon>
        <taxon>Geodiidae</taxon>
        <taxon>Geodia</taxon>
    </lineage>
</organism>
<dbReference type="EC" id="2.7.11.1" evidence="3"/>
<feature type="domain" description="Mandelate racemase/muconate lactonizing enzyme C-terminal" evidence="20">
    <location>
        <begin position="1184"/>
        <end position="1267"/>
    </location>
</feature>
<evidence type="ECO:0000259" key="20">
    <source>
        <dbReference type="SMART" id="SM00922"/>
    </source>
</evidence>
<protein>
    <recommendedName>
        <fullName evidence="3">non-specific serine/threonine protein kinase</fullName>
        <ecNumber evidence="3">2.7.11.1</ecNumber>
    </recommendedName>
</protein>
<feature type="repeat" description="ANK" evidence="19">
    <location>
        <begin position="289"/>
        <end position="322"/>
    </location>
</feature>
<dbReference type="EMBL" id="CASHTH010003566">
    <property type="protein sequence ID" value="CAI8046494.1"/>
    <property type="molecule type" value="Genomic_DNA"/>
</dbReference>
<accession>A0AA35X6Y3</accession>
<dbReference type="SUPFAM" id="SSF51604">
    <property type="entry name" value="Enolase C-terminal domain-like"/>
    <property type="match status" value="1"/>
</dbReference>
<dbReference type="Proteomes" id="UP001174909">
    <property type="component" value="Unassembled WGS sequence"/>
</dbReference>
<comment type="caution">
    <text evidence="21">The sequence shown here is derived from an EMBL/GenBank/DDBJ whole genome shotgun (WGS) entry which is preliminary data.</text>
</comment>
<evidence type="ECO:0000313" key="21">
    <source>
        <dbReference type="EMBL" id="CAI8046494.1"/>
    </source>
</evidence>
<evidence type="ECO:0000256" key="6">
    <source>
        <dbReference type="ARBA" id="ARBA00022614"/>
    </source>
</evidence>
<keyword evidence="14" id="KW-0472">Membrane</keyword>
<dbReference type="Gene3D" id="1.25.40.20">
    <property type="entry name" value="Ankyrin repeat-containing domain"/>
    <property type="match status" value="4"/>
</dbReference>
<evidence type="ECO:0000256" key="11">
    <source>
        <dbReference type="ARBA" id="ARBA00022741"/>
    </source>
</evidence>
<dbReference type="InterPro" id="IPR013341">
    <property type="entry name" value="Mandelate_racemase_N_dom"/>
</dbReference>
<dbReference type="SUPFAM" id="SSF48403">
    <property type="entry name" value="Ankyrin repeat"/>
    <property type="match status" value="1"/>
</dbReference>
<keyword evidence="12" id="KW-0067">ATP-binding</keyword>
<dbReference type="InterPro" id="IPR036849">
    <property type="entry name" value="Enolase-like_C_sf"/>
</dbReference>
<evidence type="ECO:0000256" key="3">
    <source>
        <dbReference type="ARBA" id="ARBA00012513"/>
    </source>
</evidence>
<dbReference type="InterPro" id="IPR029017">
    <property type="entry name" value="Enolase-like_N"/>
</dbReference>
<dbReference type="Pfam" id="PF02746">
    <property type="entry name" value="MR_MLE_N"/>
    <property type="match status" value="1"/>
</dbReference>
<dbReference type="PANTHER" id="PTHR46662">
    <property type="entry name" value="DI-GLUCOSE BINDING PROTEIN WITH LEUCINE-RICH REPEAT DOMAIN-CONTAINING PROTEIN"/>
    <property type="match status" value="1"/>
</dbReference>
<comment type="catalytic activity">
    <reaction evidence="18">
        <text>L-seryl-[protein] + ATP = O-phospho-L-seryl-[protein] + ADP + H(+)</text>
        <dbReference type="Rhea" id="RHEA:17989"/>
        <dbReference type="Rhea" id="RHEA-COMP:9863"/>
        <dbReference type="Rhea" id="RHEA-COMP:11604"/>
        <dbReference type="ChEBI" id="CHEBI:15378"/>
        <dbReference type="ChEBI" id="CHEBI:29999"/>
        <dbReference type="ChEBI" id="CHEBI:30616"/>
        <dbReference type="ChEBI" id="CHEBI:83421"/>
        <dbReference type="ChEBI" id="CHEBI:456216"/>
        <dbReference type="EC" id="2.7.11.1"/>
    </reaction>
</comment>
<comment type="catalytic activity">
    <reaction evidence="17">
        <text>L-threonyl-[protein] + ATP = O-phospho-L-threonyl-[protein] + ADP + H(+)</text>
        <dbReference type="Rhea" id="RHEA:46608"/>
        <dbReference type="Rhea" id="RHEA-COMP:11060"/>
        <dbReference type="Rhea" id="RHEA-COMP:11605"/>
        <dbReference type="ChEBI" id="CHEBI:15378"/>
        <dbReference type="ChEBI" id="CHEBI:30013"/>
        <dbReference type="ChEBI" id="CHEBI:30616"/>
        <dbReference type="ChEBI" id="CHEBI:61977"/>
        <dbReference type="ChEBI" id="CHEBI:456216"/>
        <dbReference type="EC" id="2.7.11.1"/>
    </reaction>
</comment>
<dbReference type="FunFam" id="3.80.10.10:FF:000400">
    <property type="entry name" value="Nuclear pore complex protein NUP107"/>
    <property type="match status" value="1"/>
</dbReference>
<dbReference type="Gene3D" id="3.80.10.10">
    <property type="entry name" value="Ribonuclease Inhibitor"/>
    <property type="match status" value="3"/>
</dbReference>
<evidence type="ECO:0000256" key="7">
    <source>
        <dbReference type="ARBA" id="ARBA00022679"/>
    </source>
</evidence>
<evidence type="ECO:0000256" key="1">
    <source>
        <dbReference type="ARBA" id="ARBA00004251"/>
    </source>
</evidence>
<keyword evidence="9" id="KW-0732">Signal</keyword>
<dbReference type="InterPro" id="IPR036770">
    <property type="entry name" value="Ankyrin_rpt-contain_sf"/>
</dbReference>
<evidence type="ECO:0000256" key="18">
    <source>
        <dbReference type="ARBA" id="ARBA00048679"/>
    </source>
</evidence>
<dbReference type="SMART" id="SM00922">
    <property type="entry name" value="MR_MLE"/>
    <property type="match status" value="1"/>
</dbReference>
<dbReference type="Pfam" id="PF13637">
    <property type="entry name" value="Ank_4"/>
    <property type="match status" value="1"/>
</dbReference>
<evidence type="ECO:0000313" key="22">
    <source>
        <dbReference type="Proteomes" id="UP001174909"/>
    </source>
</evidence>
<dbReference type="InterPro" id="IPR029065">
    <property type="entry name" value="Enolase_C-like"/>
</dbReference>
<dbReference type="GO" id="GO:0005886">
    <property type="term" value="C:plasma membrane"/>
    <property type="evidence" value="ECO:0007669"/>
    <property type="project" value="UniProtKB-SubCell"/>
</dbReference>
<dbReference type="GO" id="GO:0005524">
    <property type="term" value="F:ATP binding"/>
    <property type="evidence" value="ECO:0007669"/>
    <property type="project" value="UniProtKB-KW"/>
</dbReference>
<keyword evidence="13" id="KW-1133">Transmembrane helix</keyword>
<dbReference type="InterPro" id="IPR003591">
    <property type="entry name" value="Leu-rich_rpt_typical-subtyp"/>
</dbReference>
<evidence type="ECO:0000256" key="10">
    <source>
        <dbReference type="ARBA" id="ARBA00022737"/>
    </source>
</evidence>
<keyword evidence="19" id="KW-0040">ANK repeat</keyword>
<evidence type="ECO:0000256" key="13">
    <source>
        <dbReference type="ARBA" id="ARBA00022989"/>
    </source>
</evidence>
<dbReference type="Gene3D" id="3.30.390.10">
    <property type="entry name" value="Enolase-like, N-terminal domain"/>
    <property type="match status" value="1"/>
</dbReference>
<dbReference type="FunFam" id="3.80.10.10:FF:000416">
    <property type="entry name" value="Probable leucine-rich repeat receptor-like protein kinase At5g63930"/>
    <property type="match status" value="1"/>
</dbReference>
<keyword evidence="11" id="KW-0547">Nucleotide-binding</keyword>
<comment type="similarity">
    <text evidence="2">Belongs to the RLP family.</text>
</comment>
<dbReference type="PROSITE" id="PS50297">
    <property type="entry name" value="ANK_REP_REGION"/>
    <property type="match status" value="2"/>
</dbReference>
<dbReference type="Pfam" id="PF12796">
    <property type="entry name" value="Ank_2"/>
    <property type="match status" value="1"/>
</dbReference>
<name>A0AA35X6Y3_GEOBA</name>
<dbReference type="FunFam" id="3.80.10.10:FF:000111">
    <property type="entry name" value="LRR receptor-like serine/threonine-protein kinase ERECTA"/>
    <property type="match status" value="1"/>
</dbReference>
<dbReference type="Pfam" id="PF00560">
    <property type="entry name" value="LRR_1"/>
    <property type="match status" value="3"/>
</dbReference>
<evidence type="ECO:0000256" key="2">
    <source>
        <dbReference type="ARBA" id="ARBA00009592"/>
    </source>
</evidence>
<keyword evidence="7" id="KW-0808">Transferase</keyword>
<sequence length="1351" mass="143585">MFETQRRRSFPLPDYDLTDTSRVAVTNHGRILDEHYTRLLMEGLDLDLDLVMLLDRVQKEIRLGRGPIAATDLTVAGSVARATGSAGRHIRERGFDNQYYLDMIFTLVREHGPVDRRNIDQALKTKLPDRLTDEQKRAKISNLLQYLRFSIKGLGGALCALAKHPSRNAHGTVLRRLVAPDSVPQPTARLPFLSHALVALTLMIPVTAYAAPQGDSVDAFFAVVGAEPETAADLTVADVRAAISAGAPLQSDGERDTTSLMYVAGYNPDPDVMRALLAAGADVAVRDRHGWTALNFAAAFNTNPAVVRTLLAAGAETAASGDYEVLPARSVAGHSPVLDVISDMIDYGDVESPLPGGDATLMAAAAFNSNPEVIRTLLAAGVAEVMARAEEGETALMAAAAYNANLEVARVLLVAGADANAADDTGWTILMSAALSNRNPEALQALIDAGADPHARAEAGETALMIAASHNDRDVLQLLLDHGIEIDARDREGWSALMAAAAFNQDPQVGRLLLAAGAETKPGGSVGSRALIMPGWPEEITAAGEAIGEAGIAAFELTPGGEPAVLVAALYGQNLDVLQALIDVGADILGAHTTDGWTAAMAAAFNPNPDVMQFLIDAGTLLDAGARLEPGAAPVETAATPAMTCAGSVAVGEAPNSAELISDCEALLRASDALDGGAGVLNWDLDRRIGDWMGVSLRADRVIGLDLREAGLQGRIPQVLGALTELEDLDLGDNELTGDIPPELSDLANLWGLFLDENQLSGSIPAAFGQIGTLVRLWLSDNLLSGHIPPEIGNLDELRSLWLDDNELTGPIPTELGNLSSLRGLYLHHNRLTGSIPSTLANLTDLTSLWLSDNRLTGDIPPSVGTLHRLDSLWLHDNQLTGSIPPELGDLTNLEELSLYGNRLTGFIPGELSNLRNLEDLCLDDNRLSGTVPPWLGSLRYLESVRLDDNELTGPIPAELGDLTHLVEMDLSFNRLTGSIPPELASLRALKTLDLSINRLTGDIPSKPRRAGEPQEAIPLRQPLDRMPAACTGAGQGRWGSEGGNRSATRLPCSIPGLWNGIIGYPPRPRRKGFSRLTVTTDDGAVGMAPGPGPNQALIEQLSTVVMGQDPLAADALWQRMYQGNWRKPVAKGEHIRAMGAIDNALWDLRGKVTGQPAWKLLGGAQRELPVYAAGGYYQEGKGLAELAAEAAHAVELGFRAVKMKIGWSGVTLREDADRVRAVRDAIGANVDLMIDANNAWDFATALRFARLVERQRGALARAQPIPIASGENEFTRWGFRDLIDARAAHFIQADPNVCGGLTEWVKIAAYAGAHHLPMAPHGDGHLGAVAVAAVTNGLIVEMGPALLSTS</sequence>
<evidence type="ECO:0000256" key="15">
    <source>
        <dbReference type="ARBA" id="ARBA00023170"/>
    </source>
</evidence>
<dbReference type="SUPFAM" id="SSF52058">
    <property type="entry name" value="L domain-like"/>
    <property type="match status" value="1"/>
</dbReference>
<dbReference type="InterPro" id="IPR013342">
    <property type="entry name" value="Mandelate_racemase_C"/>
</dbReference>
<evidence type="ECO:0000256" key="9">
    <source>
        <dbReference type="ARBA" id="ARBA00022729"/>
    </source>
</evidence>
<dbReference type="Pfam" id="PF13378">
    <property type="entry name" value="MR_MLE_C"/>
    <property type="match status" value="1"/>
</dbReference>
<dbReference type="SMART" id="SM00365">
    <property type="entry name" value="LRR_SD22"/>
    <property type="match status" value="6"/>
</dbReference>
<comment type="subcellular location">
    <subcellularLocation>
        <location evidence="1">Cell membrane</location>
        <topology evidence="1">Single-pass type I membrane protein</topology>
    </subcellularLocation>
</comment>
<dbReference type="Pfam" id="PF00023">
    <property type="entry name" value="Ank"/>
    <property type="match status" value="1"/>
</dbReference>
<keyword evidence="10" id="KW-0677">Repeat</keyword>
<dbReference type="GO" id="GO:0004674">
    <property type="term" value="F:protein serine/threonine kinase activity"/>
    <property type="evidence" value="ECO:0007669"/>
    <property type="project" value="UniProtKB-EC"/>
</dbReference>
<reference evidence="21" key="1">
    <citation type="submission" date="2023-03" db="EMBL/GenBank/DDBJ databases">
        <authorList>
            <person name="Steffen K."/>
            <person name="Cardenas P."/>
        </authorList>
    </citation>
    <scope>NUCLEOTIDE SEQUENCE</scope>
</reference>
<proteinExistence type="inferred from homology"/>